<protein>
    <submittedName>
        <fullName evidence="2">Uu.00g082980.m01.CDS01</fullName>
    </submittedName>
</protein>
<organism evidence="2 3">
    <name type="scientific">Anthostomella pinea</name>
    <dbReference type="NCBI Taxonomy" id="933095"/>
    <lineage>
        <taxon>Eukaryota</taxon>
        <taxon>Fungi</taxon>
        <taxon>Dikarya</taxon>
        <taxon>Ascomycota</taxon>
        <taxon>Pezizomycotina</taxon>
        <taxon>Sordariomycetes</taxon>
        <taxon>Xylariomycetidae</taxon>
        <taxon>Xylariales</taxon>
        <taxon>Xylariaceae</taxon>
        <taxon>Anthostomella</taxon>
    </lineage>
</organism>
<dbReference type="GO" id="GO:0003676">
    <property type="term" value="F:nucleic acid binding"/>
    <property type="evidence" value="ECO:0007669"/>
    <property type="project" value="InterPro"/>
</dbReference>
<dbReference type="AlphaFoldDB" id="A0AAI8YJL1"/>
<evidence type="ECO:0000313" key="2">
    <source>
        <dbReference type="EMBL" id="CAJ2507112.1"/>
    </source>
</evidence>
<gene>
    <name evidence="2" type="ORF">KHLLAP_LOCUS7580</name>
</gene>
<dbReference type="SUPFAM" id="SSF54928">
    <property type="entry name" value="RNA-binding domain, RBD"/>
    <property type="match status" value="1"/>
</dbReference>
<name>A0AAI8YJL1_9PEZI</name>
<sequence>MAHQEPLAYRGTATSAENKVSPERSTSFFLTGIPIETDYQDFFLGFRNIGSIRHCHMNEPYDRHPETCAAKVVFFTRLAAEIAFESIQAGSIKINGVQPNVTWNRYRTPEEAPEGRSRVIRIEGPSDIVHTSVLKILWSVTFWWNTDTKYEIDELDEGVSVIWYYFASYYFQAENATKVLHETFGDIVDVSYQEDPCA</sequence>
<feature type="compositionally biased region" description="Polar residues" evidence="1">
    <location>
        <begin position="12"/>
        <end position="21"/>
    </location>
</feature>
<dbReference type="InterPro" id="IPR035979">
    <property type="entry name" value="RBD_domain_sf"/>
</dbReference>
<keyword evidence="3" id="KW-1185">Reference proteome</keyword>
<dbReference type="EMBL" id="CAUWAG010000010">
    <property type="protein sequence ID" value="CAJ2507112.1"/>
    <property type="molecule type" value="Genomic_DNA"/>
</dbReference>
<evidence type="ECO:0000256" key="1">
    <source>
        <dbReference type="SAM" id="MobiDB-lite"/>
    </source>
</evidence>
<feature type="region of interest" description="Disordered" evidence="1">
    <location>
        <begin position="1"/>
        <end position="21"/>
    </location>
</feature>
<dbReference type="Proteomes" id="UP001295740">
    <property type="component" value="Unassembled WGS sequence"/>
</dbReference>
<accession>A0AAI8YJL1</accession>
<proteinExistence type="predicted"/>
<comment type="caution">
    <text evidence="2">The sequence shown here is derived from an EMBL/GenBank/DDBJ whole genome shotgun (WGS) entry which is preliminary data.</text>
</comment>
<reference evidence="2" key="1">
    <citation type="submission" date="2023-10" db="EMBL/GenBank/DDBJ databases">
        <authorList>
            <person name="Hackl T."/>
        </authorList>
    </citation>
    <scope>NUCLEOTIDE SEQUENCE</scope>
</reference>
<evidence type="ECO:0000313" key="3">
    <source>
        <dbReference type="Proteomes" id="UP001295740"/>
    </source>
</evidence>